<dbReference type="AlphaFoldDB" id="A0A1K2IBU6"/>
<name>A0A1K2IBU6_9FLAO</name>
<keyword evidence="1" id="KW-0472">Membrane</keyword>
<feature type="transmembrane region" description="Helical" evidence="1">
    <location>
        <begin position="113"/>
        <end position="134"/>
    </location>
</feature>
<dbReference type="EMBL" id="FPKW01000001">
    <property type="protein sequence ID" value="SFZ89718.1"/>
    <property type="molecule type" value="Genomic_DNA"/>
</dbReference>
<keyword evidence="1" id="KW-0812">Transmembrane</keyword>
<dbReference type="STRING" id="1612149.SAMN05216324_10139"/>
<evidence type="ECO:0000313" key="2">
    <source>
        <dbReference type="EMBL" id="SFZ89718.1"/>
    </source>
</evidence>
<evidence type="ECO:0000313" key="3">
    <source>
        <dbReference type="Proteomes" id="UP000182034"/>
    </source>
</evidence>
<feature type="transmembrane region" description="Helical" evidence="1">
    <location>
        <begin position="7"/>
        <end position="27"/>
    </location>
</feature>
<keyword evidence="1" id="KW-1133">Transmembrane helix</keyword>
<evidence type="ECO:0000256" key="1">
    <source>
        <dbReference type="SAM" id="Phobius"/>
    </source>
</evidence>
<gene>
    <name evidence="2" type="ORF">SAMN05216324_10139</name>
</gene>
<reference evidence="3" key="1">
    <citation type="submission" date="2016-10" db="EMBL/GenBank/DDBJ databases">
        <authorList>
            <person name="Varghese N."/>
            <person name="Submissions S."/>
        </authorList>
    </citation>
    <scope>NUCLEOTIDE SEQUENCE [LARGE SCALE GENOMIC DNA]</scope>
    <source>
        <strain evidence="3">SUR2</strain>
    </source>
</reference>
<feature type="transmembrane region" description="Helical" evidence="1">
    <location>
        <begin position="47"/>
        <end position="67"/>
    </location>
</feature>
<accession>A0A1K2IBU6</accession>
<keyword evidence="3" id="KW-1185">Reference proteome</keyword>
<feature type="transmembrane region" description="Helical" evidence="1">
    <location>
        <begin position="146"/>
        <end position="164"/>
    </location>
</feature>
<dbReference type="Pfam" id="PF10067">
    <property type="entry name" value="DUF2306"/>
    <property type="match status" value="1"/>
</dbReference>
<proteinExistence type="predicted"/>
<feature type="transmembrane region" description="Helical" evidence="1">
    <location>
        <begin position="88"/>
        <end position="107"/>
    </location>
</feature>
<feature type="transmembrane region" description="Helical" evidence="1">
    <location>
        <begin position="176"/>
        <end position="199"/>
    </location>
</feature>
<dbReference type="Proteomes" id="UP000182034">
    <property type="component" value="Unassembled WGS sequence"/>
</dbReference>
<sequence>MNIYKFISAIALFIFSIVMLNTISQYTTFEKNIGFLQFKQDVVHNKYWLLFFYIHIFSIIFCLLAGLTQFSNHFLTENHKLHKIIGKIYVYNILIINFPACFVLALFSNGGIIGITGFLLQNFLWVYFTTLAVIYIKKGNIDKHRIFMILSYSITTTAITFRIIKNLVYQENIFSYHLFYGMNVWISLFINLSIAYIIIVKNKSITLSSNSNSINKNKKSNRHQNYQ</sequence>
<dbReference type="InterPro" id="IPR018750">
    <property type="entry name" value="DUF2306_membrane"/>
</dbReference>
<organism evidence="2 3">
    <name type="scientific">Chryseobacterium limigenitum</name>
    <dbReference type="NCBI Taxonomy" id="1612149"/>
    <lineage>
        <taxon>Bacteria</taxon>
        <taxon>Pseudomonadati</taxon>
        <taxon>Bacteroidota</taxon>
        <taxon>Flavobacteriia</taxon>
        <taxon>Flavobacteriales</taxon>
        <taxon>Weeksellaceae</taxon>
        <taxon>Chryseobacterium group</taxon>
        <taxon>Chryseobacterium</taxon>
    </lineage>
</organism>
<protein>
    <submittedName>
        <fullName evidence="2">Predicted membrane protein</fullName>
    </submittedName>
</protein>